<feature type="domain" description="FAD/NAD(P)-binding" evidence="7">
    <location>
        <begin position="20"/>
        <end position="154"/>
    </location>
</feature>
<dbReference type="GO" id="GO:0097237">
    <property type="term" value="P:cellular response to toxic substance"/>
    <property type="evidence" value="ECO:0007669"/>
    <property type="project" value="UniProtKB-ARBA"/>
</dbReference>
<feature type="non-terminal residue" evidence="8">
    <location>
        <position position="155"/>
    </location>
</feature>
<comment type="similarity">
    <text evidence="1">Belongs to the class-II pyridine nucleotide-disulfide oxidoreductase family.</text>
</comment>
<organism evidence="8 9">
    <name type="scientific">Caulochytrium protostelioides</name>
    <dbReference type="NCBI Taxonomy" id="1555241"/>
    <lineage>
        <taxon>Eukaryota</taxon>
        <taxon>Fungi</taxon>
        <taxon>Fungi incertae sedis</taxon>
        <taxon>Chytridiomycota</taxon>
        <taxon>Chytridiomycota incertae sedis</taxon>
        <taxon>Chytridiomycetes</taxon>
        <taxon>Caulochytriales</taxon>
        <taxon>Caulochytriaceae</taxon>
        <taxon>Caulochytrium</taxon>
    </lineage>
</organism>
<evidence type="ECO:0000259" key="7">
    <source>
        <dbReference type="Pfam" id="PF07992"/>
    </source>
</evidence>
<dbReference type="InterPro" id="IPR008255">
    <property type="entry name" value="Pyr_nucl-diS_OxRdtase_2_AS"/>
</dbReference>
<dbReference type="AlphaFoldDB" id="A0A4P9WS18"/>
<protein>
    <submittedName>
        <fullName evidence="8">Nucleotide-binding domain-containing protein</fullName>
    </submittedName>
</protein>
<evidence type="ECO:0000256" key="6">
    <source>
        <dbReference type="ARBA" id="ARBA00023284"/>
    </source>
</evidence>
<dbReference type="InterPro" id="IPR050097">
    <property type="entry name" value="Ferredoxin-NADP_redctase_2"/>
</dbReference>
<dbReference type="InterPro" id="IPR036188">
    <property type="entry name" value="FAD/NAD-bd_sf"/>
</dbReference>
<keyword evidence="4" id="KW-0560">Oxidoreductase</keyword>
<evidence type="ECO:0000313" key="9">
    <source>
        <dbReference type="Proteomes" id="UP000268535"/>
    </source>
</evidence>
<evidence type="ECO:0000313" key="8">
    <source>
        <dbReference type="EMBL" id="RKO94973.1"/>
    </source>
</evidence>
<name>A0A4P9WS18_9FUNG</name>
<dbReference type="SUPFAM" id="SSF51905">
    <property type="entry name" value="FAD/NAD(P)-binding domain"/>
    <property type="match status" value="1"/>
</dbReference>
<keyword evidence="3" id="KW-0274">FAD</keyword>
<dbReference type="GO" id="GO:0016668">
    <property type="term" value="F:oxidoreductase activity, acting on a sulfur group of donors, NAD(P) as acceptor"/>
    <property type="evidence" value="ECO:0007669"/>
    <property type="project" value="UniProtKB-ARBA"/>
</dbReference>
<keyword evidence="2" id="KW-0285">Flavoprotein</keyword>
<evidence type="ECO:0000256" key="4">
    <source>
        <dbReference type="ARBA" id="ARBA00023002"/>
    </source>
</evidence>
<proteinExistence type="inferred from homology"/>
<evidence type="ECO:0000256" key="3">
    <source>
        <dbReference type="ARBA" id="ARBA00022827"/>
    </source>
</evidence>
<accession>A0A4P9WS18</accession>
<keyword evidence="5" id="KW-1015">Disulfide bond</keyword>
<dbReference type="PRINTS" id="PR00368">
    <property type="entry name" value="FADPNR"/>
</dbReference>
<dbReference type="InterPro" id="IPR023753">
    <property type="entry name" value="FAD/NAD-binding_dom"/>
</dbReference>
<dbReference type="PRINTS" id="PR00469">
    <property type="entry name" value="PNDRDTASEII"/>
</dbReference>
<keyword evidence="6" id="KW-0676">Redox-active center</keyword>
<dbReference type="PROSITE" id="PS00573">
    <property type="entry name" value="PYRIDINE_REDOX_2"/>
    <property type="match status" value="1"/>
</dbReference>
<sequence length="155" mass="17241">LMEQMRAQSERFGTTIVSETIARVDLRQRPFRLWREGQEHDDGAYEEADALIVATGATAKRLHLPGEERLWQKGISACAVCDGALPLFRNQPLIVVGGGDSAAEEALFLTKYASRVYVAVRRDVLRASKIMAQRLQRHPKVEILGQTQPVEAVGD</sequence>
<dbReference type="Proteomes" id="UP000268535">
    <property type="component" value="Unassembled WGS sequence"/>
</dbReference>
<feature type="non-terminal residue" evidence="8">
    <location>
        <position position="1"/>
    </location>
</feature>
<dbReference type="Gene3D" id="3.50.50.60">
    <property type="entry name" value="FAD/NAD(P)-binding domain"/>
    <property type="match status" value="2"/>
</dbReference>
<gene>
    <name evidence="8" type="ORF">CAUPRSCDRAFT_1385</name>
</gene>
<reference evidence="9" key="1">
    <citation type="journal article" date="2018" name="Nat. Microbiol.">
        <title>Leveraging single-cell genomics to expand the fungal tree of life.</title>
        <authorList>
            <person name="Ahrendt S.R."/>
            <person name="Quandt C.A."/>
            <person name="Ciobanu D."/>
            <person name="Clum A."/>
            <person name="Salamov A."/>
            <person name="Andreopoulos B."/>
            <person name="Cheng J.F."/>
            <person name="Woyke T."/>
            <person name="Pelin A."/>
            <person name="Henrissat B."/>
            <person name="Reynolds N.K."/>
            <person name="Benny G.L."/>
            <person name="Smith M.E."/>
            <person name="James T.Y."/>
            <person name="Grigoriev I.V."/>
        </authorList>
    </citation>
    <scope>NUCLEOTIDE SEQUENCE [LARGE SCALE GENOMIC DNA]</scope>
    <source>
        <strain evidence="9">ATCC 52028</strain>
    </source>
</reference>
<evidence type="ECO:0000256" key="1">
    <source>
        <dbReference type="ARBA" id="ARBA00009333"/>
    </source>
</evidence>
<evidence type="ECO:0000256" key="5">
    <source>
        <dbReference type="ARBA" id="ARBA00023157"/>
    </source>
</evidence>
<dbReference type="PANTHER" id="PTHR48105">
    <property type="entry name" value="THIOREDOXIN REDUCTASE 1-RELATED-RELATED"/>
    <property type="match status" value="1"/>
</dbReference>
<dbReference type="Pfam" id="PF07992">
    <property type="entry name" value="Pyr_redox_2"/>
    <property type="match status" value="1"/>
</dbReference>
<dbReference type="EMBL" id="ML013876">
    <property type="protein sequence ID" value="RKO94973.1"/>
    <property type="molecule type" value="Genomic_DNA"/>
</dbReference>
<evidence type="ECO:0000256" key="2">
    <source>
        <dbReference type="ARBA" id="ARBA00022630"/>
    </source>
</evidence>